<accession>A0ABR6E172</accession>
<evidence type="ECO:0000256" key="3">
    <source>
        <dbReference type="ARBA" id="ARBA00022630"/>
    </source>
</evidence>
<dbReference type="Proteomes" id="UP000548119">
    <property type="component" value="Unassembled WGS sequence"/>
</dbReference>
<organism evidence="8 9">
    <name type="scientific">Bartonella chomelii</name>
    <dbReference type="NCBI Taxonomy" id="236402"/>
    <lineage>
        <taxon>Bacteria</taxon>
        <taxon>Pseudomonadati</taxon>
        <taxon>Pseudomonadota</taxon>
        <taxon>Alphaproteobacteria</taxon>
        <taxon>Hyphomicrobiales</taxon>
        <taxon>Bartonellaceae</taxon>
        <taxon>Bartonella</taxon>
    </lineage>
</organism>
<keyword evidence="9" id="KW-1185">Reference proteome</keyword>
<name>A0ABR6E172_9HYPH</name>
<evidence type="ECO:0000256" key="2">
    <source>
        <dbReference type="ARBA" id="ARBA00007330"/>
    </source>
</evidence>
<dbReference type="NCBIfam" id="NF008899">
    <property type="entry name" value="PRK12266.1"/>
    <property type="match status" value="1"/>
</dbReference>
<dbReference type="PROSITE" id="PS00977">
    <property type="entry name" value="FAD_G3PDH_1"/>
    <property type="match status" value="1"/>
</dbReference>
<keyword evidence="5 6" id="KW-0560">Oxidoreductase</keyword>
<comment type="similarity">
    <text evidence="2 6">Belongs to the FAD-dependent glycerol-3-phosphate dehydrogenase family.</text>
</comment>
<proteinExistence type="inferred from homology"/>
<dbReference type="PANTHER" id="PTHR11985:SF15">
    <property type="entry name" value="GLYCEROL-3-PHOSPHATE DEHYDROGENASE, MITOCHONDRIAL"/>
    <property type="match status" value="1"/>
</dbReference>
<sequence length="279" mass="31964">MKATTHYDLFIIGGGINGCGVARDAVGRGFSVGLAEMNDLASGTSSASTKLIHGGLRYLEHYEFGLVREALKEREIIWCMAPHIVRPLRFILPYHQKMRPAWMLRFGFFLYDYLGGWNQKLWRSKKVDFSKEFSTPLQKIYNKGFEYSDATVDDARLVIANARDAKKRGADIKVRTEVLSLKIEEQKWLITLHDKLNNREYCVSASYVANMAGPWVNHILSNVLNYKEHSPVRLVKGSHIVVPSLYTHDRAYIFQNNDGRIIFAIPYQEEFTLIGTTRL</sequence>
<evidence type="ECO:0000256" key="4">
    <source>
        <dbReference type="ARBA" id="ARBA00022827"/>
    </source>
</evidence>
<evidence type="ECO:0000256" key="1">
    <source>
        <dbReference type="ARBA" id="ARBA00001974"/>
    </source>
</evidence>
<comment type="caution">
    <text evidence="8">The sequence shown here is derived from an EMBL/GenBank/DDBJ whole genome shotgun (WGS) entry which is preliminary data.</text>
</comment>
<evidence type="ECO:0000256" key="6">
    <source>
        <dbReference type="RuleBase" id="RU361217"/>
    </source>
</evidence>
<gene>
    <name evidence="8" type="ORF">GGR10_000140</name>
</gene>
<dbReference type="InterPro" id="IPR000447">
    <property type="entry name" value="G3P_DH_FAD-dep"/>
</dbReference>
<dbReference type="InterPro" id="IPR006076">
    <property type="entry name" value="FAD-dep_OxRdtase"/>
</dbReference>
<dbReference type="Pfam" id="PF01266">
    <property type="entry name" value="DAO"/>
    <property type="match status" value="1"/>
</dbReference>
<reference evidence="8 9" key="1">
    <citation type="submission" date="2020-08" db="EMBL/GenBank/DDBJ databases">
        <title>Genomic Encyclopedia of Type Strains, Phase IV (KMG-IV): sequencing the most valuable type-strain genomes for metagenomic binning, comparative biology and taxonomic classification.</title>
        <authorList>
            <person name="Goeker M."/>
        </authorList>
    </citation>
    <scope>NUCLEOTIDE SEQUENCE [LARGE SCALE GENOMIC DNA]</scope>
    <source>
        <strain evidence="8 9">DSM 21431</strain>
    </source>
</reference>
<keyword evidence="3 6" id="KW-0285">Flavoprotein</keyword>
<dbReference type="PRINTS" id="PR01001">
    <property type="entry name" value="FADG3PDH"/>
</dbReference>
<dbReference type="EMBL" id="JACJIR010000001">
    <property type="protein sequence ID" value="MBA9082317.1"/>
    <property type="molecule type" value="Genomic_DNA"/>
</dbReference>
<protein>
    <recommendedName>
        <fullName evidence="6">Glycerol-3-phosphate dehydrogenase</fullName>
        <ecNumber evidence="6">1.1.5.3</ecNumber>
    </recommendedName>
</protein>
<dbReference type="PANTHER" id="PTHR11985">
    <property type="entry name" value="GLYCEROL-3-PHOSPHATE DEHYDROGENASE"/>
    <property type="match status" value="1"/>
</dbReference>
<dbReference type="Gene3D" id="3.50.50.60">
    <property type="entry name" value="FAD/NAD(P)-binding domain"/>
    <property type="match status" value="2"/>
</dbReference>
<comment type="catalytic activity">
    <reaction evidence="6">
        <text>a quinone + sn-glycerol 3-phosphate = dihydroxyacetone phosphate + a quinol</text>
        <dbReference type="Rhea" id="RHEA:18977"/>
        <dbReference type="ChEBI" id="CHEBI:24646"/>
        <dbReference type="ChEBI" id="CHEBI:57597"/>
        <dbReference type="ChEBI" id="CHEBI:57642"/>
        <dbReference type="ChEBI" id="CHEBI:132124"/>
        <dbReference type="EC" id="1.1.5.3"/>
    </reaction>
</comment>
<evidence type="ECO:0000259" key="7">
    <source>
        <dbReference type="Pfam" id="PF01266"/>
    </source>
</evidence>
<dbReference type="EC" id="1.1.5.3" evidence="6"/>
<dbReference type="SUPFAM" id="SSF51905">
    <property type="entry name" value="FAD/NAD(P)-binding domain"/>
    <property type="match status" value="1"/>
</dbReference>
<evidence type="ECO:0000256" key="5">
    <source>
        <dbReference type="ARBA" id="ARBA00023002"/>
    </source>
</evidence>
<dbReference type="NCBIfam" id="NF009906">
    <property type="entry name" value="PRK13369.1"/>
    <property type="match status" value="1"/>
</dbReference>
<dbReference type="InterPro" id="IPR036188">
    <property type="entry name" value="FAD/NAD-bd_sf"/>
</dbReference>
<keyword evidence="4" id="KW-0274">FAD</keyword>
<comment type="cofactor">
    <cofactor evidence="1 6">
        <name>FAD</name>
        <dbReference type="ChEBI" id="CHEBI:57692"/>
    </cofactor>
</comment>
<feature type="domain" description="FAD dependent oxidoreductase" evidence="7">
    <location>
        <begin position="8"/>
        <end position="277"/>
    </location>
</feature>
<evidence type="ECO:0000313" key="8">
    <source>
        <dbReference type="EMBL" id="MBA9082317.1"/>
    </source>
</evidence>
<evidence type="ECO:0000313" key="9">
    <source>
        <dbReference type="Proteomes" id="UP000548119"/>
    </source>
</evidence>